<reference evidence="9" key="1">
    <citation type="submission" date="2016-06" db="UniProtKB">
        <authorList>
            <consortium name="WormBaseParasite"/>
        </authorList>
    </citation>
    <scope>IDENTIFICATION</scope>
</reference>
<dbReference type="GO" id="GO:0005634">
    <property type="term" value="C:nucleus"/>
    <property type="evidence" value="ECO:0007669"/>
    <property type="project" value="UniProtKB-SubCell"/>
</dbReference>
<feature type="compositionally biased region" description="Basic residues" evidence="6">
    <location>
        <begin position="1"/>
        <end position="14"/>
    </location>
</feature>
<evidence type="ECO:0000313" key="8">
    <source>
        <dbReference type="Proteomes" id="UP000270296"/>
    </source>
</evidence>
<evidence type="ECO:0000313" key="9">
    <source>
        <dbReference type="WBParaSite" id="SBAD_0000707501-mRNA-1"/>
    </source>
</evidence>
<evidence type="ECO:0000256" key="3">
    <source>
        <dbReference type="ARBA" id="ARBA00023015"/>
    </source>
</evidence>
<feature type="compositionally biased region" description="Low complexity" evidence="6">
    <location>
        <begin position="135"/>
        <end position="146"/>
    </location>
</feature>
<dbReference type="PANTHER" id="PTHR13556:SF2">
    <property type="entry name" value="TRANSCRIPTIONAL ADAPTER 3"/>
    <property type="match status" value="1"/>
</dbReference>
<proteinExistence type="inferred from homology"/>
<feature type="region of interest" description="Disordered" evidence="6">
    <location>
        <begin position="1"/>
        <end position="30"/>
    </location>
</feature>
<gene>
    <name evidence="7" type="ORF">SBAD_LOCUS6812</name>
</gene>
<keyword evidence="3" id="KW-0805">Transcription regulation</keyword>
<dbReference type="EMBL" id="UZAM01010066">
    <property type="protein sequence ID" value="VDP10881.1"/>
    <property type="molecule type" value="Genomic_DNA"/>
</dbReference>
<dbReference type="AlphaFoldDB" id="A0A183IT65"/>
<keyword evidence="4" id="KW-0804">Transcription</keyword>
<evidence type="ECO:0000256" key="2">
    <source>
        <dbReference type="ARBA" id="ARBA00005330"/>
    </source>
</evidence>
<dbReference type="GO" id="GO:0006357">
    <property type="term" value="P:regulation of transcription by RNA polymerase II"/>
    <property type="evidence" value="ECO:0007669"/>
    <property type="project" value="TreeGrafter"/>
</dbReference>
<dbReference type="GO" id="GO:0003713">
    <property type="term" value="F:transcription coactivator activity"/>
    <property type="evidence" value="ECO:0007669"/>
    <property type="project" value="TreeGrafter"/>
</dbReference>
<sequence length="279" mass="30910">MKNRSGSKTSKTRPKPSVSNLKSKRLRPPQLQRLAAIDESDDEAMSIQFLKFKEFDVASSCPVLSSTVTDTDDTGVHFASDDLDSLQFELEDILAHVATCQRQLEDALLQLSGKPSSLTNTAVQSLYAVNTSTSSLSSSSKTATSSRQKHKAITQGISSSTPLKRQRLTAPLKSKFRRSVTSCVSSAKQGANKSKSGRKYFWPQNRIPDRFWNFVDEFAGVISRSDTSTLKRLIEETDSSRCSEFYELPSSGKHYCLRNGDAVRMVDKSVEPLSDFDDS</sequence>
<protein>
    <submittedName>
        <fullName evidence="9">Eka-like protein</fullName>
    </submittedName>
</protein>
<name>A0A183IT65_9BILA</name>
<dbReference type="GO" id="GO:0000124">
    <property type="term" value="C:SAGA complex"/>
    <property type="evidence" value="ECO:0007669"/>
    <property type="project" value="TreeGrafter"/>
</dbReference>
<evidence type="ECO:0000256" key="1">
    <source>
        <dbReference type="ARBA" id="ARBA00004123"/>
    </source>
</evidence>
<dbReference type="PANTHER" id="PTHR13556">
    <property type="entry name" value="TRANSCRIPTIONAL ADAPTER 3-RELATED"/>
    <property type="match status" value="1"/>
</dbReference>
<dbReference type="WBParaSite" id="SBAD_0000707501-mRNA-1">
    <property type="protein sequence ID" value="SBAD_0000707501-mRNA-1"/>
    <property type="gene ID" value="SBAD_0000707501"/>
</dbReference>
<evidence type="ECO:0000256" key="6">
    <source>
        <dbReference type="SAM" id="MobiDB-lite"/>
    </source>
</evidence>
<reference evidence="7 8" key="2">
    <citation type="submission" date="2018-11" db="EMBL/GenBank/DDBJ databases">
        <authorList>
            <consortium name="Pathogen Informatics"/>
        </authorList>
    </citation>
    <scope>NUCLEOTIDE SEQUENCE [LARGE SCALE GENOMIC DNA]</scope>
</reference>
<evidence type="ECO:0000313" key="7">
    <source>
        <dbReference type="EMBL" id="VDP10881.1"/>
    </source>
</evidence>
<accession>A0A183IT65</accession>
<feature type="region of interest" description="Disordered" evidence="6">
    <location>
        <begin position="135"/>
        <end position="160"/>
    </location>
</feature>
<organism evidence="9">
    <name type="scientific">Soboliphyme baturini</name>
    <dbReference type="NCBI Taxonomy" id="241478"/>
    <lineage>
        <taxon>Eukaryota</taxon>
        <taxon>Metazoa</taxon>
        <taxon>Ecdysozoa</taxon>
        <taxon>Nematoda</taxon>
        <taxon>Enoplea</taxon>
        <taxon>Dorylaimia</taxon>
        <taxon>Dioctophymatida</taxon>
        <taxon>Dioctophymatoidea</taxon>
        <taxon>Soboliphymatidae</taxon>
        <taxon>Soboliphyme</taxon>
    </lineage>
</organism>
<evidence type="ECO:0000256" key="5">
    <source>
        <dbReference type="ARBA" id="ARBA00023242"/>
    </source>
</evidence>
<comment type="subcellular location">
    <subcellularLocation>
        <location evidence="1">Nucleus</location>
    </subcellularLocation>
</comment>
<dbReference type="Proteomes" id="UP000270296">
    <property type="component" value="Unassembled WGS sequence"/>
</dbReference>
<keyword evidence="8" id="KW-1185">Reference proteome</keyword>
<keyword evidence="5" id="KW-0539">Nucleus</keyword>
<comment type="similarity">
    <text evidence="2">Belongs to the NGG1 family.</text>
</comment>
<dbReference type="InterPro" id="IPR019340">
    <property type="entry name" value="Histone_AcTrfase_su3"/>
</dbReference>
<dbReference type="OrthoDB" id="5916549at2759"/>
<evidence type="ECO:0000256" key="4">
    <source>
        <dbReference type="ARBA" id="ARBA00023163"/>
    </source>
</evidence>